<dbReference type="Proteomes" id="UP000216035">
    <property type="component" value="Unassembled WGS sequence"/>
</dbReference>
<sequence>MPEILIITNYFPPETGAAANRIMQLAQLLQKNGRQVTVFCPLPNYPTGKLYPGYKNKLNTRESVQGISVVRFFIWPSASKNPLVRLFSTASLLLLLSFKLLFSRLPKDVVVQSPPLLLSFVCCAILRLRRKKIILNVSDLWPLAAVELQVIPPKGIGYRAACYFERKIYGWAQVILGQSEEILTHIKSFKPKATLELYRNFPEFSHEATPVVENAEKVQIFYAGLLGVAQGIYRLLTEISFDANKVEIHVFGAGAEQDLISRYLSQKPNCGIYFHGNLSRSELQARIEKMDFALVPLVSRIYGSVPSKIFEYSKMGFPLIYMGGGEGSDIVRNFNLGYDVETGDYKRLSELISQVAQLDSAERMALKSEVFLTANRAFNAAEQFQNLAVFKG</sequence>
<proteinExistence type="predicted"/>
<evidence type="ECO:0000313" key="2">
    <source>
        <dbReference type="Proteomes" id="UP000216035"/>
    </source>
</evidence>
<evidence type="ECO:0008006" key="3">
    <source>
        <dbReference type="Google" id="ProtNLM"/>
    </source>
</evidence>
<gene>
    <name evidence="1" type="ORF">CHX27_12915</name>
</gene>
<dbReference type="Pfam" id="PF13692">
    <property type="entry name" value="Glyco_trans_1_4"/>
    <property type="match status" value="1"/>
</dbReference>
<dbReference type="EMBL" id="NOXX01000218">
    <property type="protein sequence ID" value="OYQ41567.1"/>
    <property type="molecule type" value="Genomic_DNA"/>
</dbReference>
<dbReference type="GO" id="GO:0016758">
    <property type="term" value="F:hexosyltransferase activity"/>
    <property type="evidence" value="ECO:0007669"/>
    <property type="project" value="TreeGrafter"/>
</dbReference>
<dbReference type="AlphaFoldDB" id="A0A255ZJ36"/>
<name>A0A255ZJ36_9FLAO</name>
<dbReference type="PANTHER" id="PTHR45947:SF3">
    <property type="entry name" value="SULFOQUINOVOSYL TRANSFERASE SQD2"/>
    <property type="match status" value="1"/>
</dbReference>
<dbReference type="OrthoDB" id="9811902at2"/>
<accession>A0A255ZJ36</accession>
<dbReference type="RefSeq" id="WP_094487178.1">
    <property type="nucleotide sequence ID" value="NZ_NOXX01000218.1"/>
</dbReference>
<protein>
    <recommendedName>
        <fullName evidence="3">Glycosyltransferase WbuB</fullName>
    </recommendedName>
</protein>
<dbReference type="SUPFAM" id="SSF53756">
    <property type="entry name" value="UDP-Glycosyltransferase/glycogen phosphorylase"/>
    <property type="match status" value="1"/>
</dbReference>
<comment type="caution">
    <text evidence="1">The sequence shown here is derived from an EMBL/GenBank/DDBJ whole genome shotgun (WGS) entry which is preliminary data.</text>
</comment>
<organism evidence="1 2">
    <name type="scientific">Flavobacterium aurantiibacter</name>
    <dbReference type="NCBI Taxonomy" id="2023067"/>
    <lineage>
        <taxon>Bacteria</taxon>
        <taxon>Pseudomonadati</taxon>
        <taxon>Bacteroidota</taxon>
        <taxon>Flavobacteriia</taxon>
        <taxon>Flavobacteriales</taxon>
        <taxon>Flavobacteriaceae</taxon>
        <taxon>Flavobacterium</taxon>
    </lineage>
</organism>
<reference evidence="1 2" key="1">
    <citation type="submission" date="2017-07" db="EMBL/GenBank/DDBJ databases">
        <title>Flavobacterium cyanobacteriorum sp. nov., isolated from cyanobacterial aggregates in a eutrophic lake.</title>
        <authorList>
            <person name="Cai H."/>
        </authorList>
    </citation>
    <scope>NUCLEOTIDE SEQUENCE [LARGE SCALE GENOMIC DNA]</scope>
    <source>
        <strain evidence="1 2">TH167</strain>
    </source>
</reference>
<keyword evidence="2" id="KW-1185">Reference proteome</keyword>
<dbReference type="Gene3D" id="3.40.50.2000">
    <property type="entry name" value="Glycogen Phosphorylase B"/>
    <property type="match status" value="2"/>
</dbReference>
<dbReference type="InterPro" id="IPR050194">
    <property type="entry name" value="Glycosyltransferase_grp1"/>
</dbReference>
<evidence type="ECO:0000313" key="1">
    <source>
        <dbReference type="EMBL" id="OYQ41567.1"/>
    </source>
</evidence>
<dbReference type="CDD" id="cd03794">
    <property type="entry name" value="GT4_WbuB-like"/>
    <property type="match status" value="1"/>
</dbReference>
<dbReference type="PANTHER" id="PTHR45947">
    <property type="entry name" value="SULFOQUINOVOSYL TRANSFERASE SQD2"/>
    <property type="match status" value="1"/>
</dbReference>